<dbReference type="PANTHER" id="PTHR34296:SF2">
    <property type="entry name" value="ABC TRANSPORTER GUANOSINE-BINDING PROTEIN NUPN"/>
    <property type="match status" value="1"/>
</dbReference>
<keyword evidence="3" id="KW-1003">Cell membrane</keyword>
<protein>
    <submittedName>
        <fullName evidence="9">BMP family ABC transporter substrate-binding protein</fullName>
    </submittedName>
</protein>
<dbReference type="InterPro" id="IPR003760">
    <property type="entry name" value="PnrA-like"/>
</dbReference>
<evidence type="ECO:0000313" key="9">
    <source>
        <dbReference type="EMBL" id="WNM25132.1"/>
    </source>
</evidence>
<dbReference type="SUPFAM" id="SSF53822">
    <property type="entry name" value="Periplasmic binding protein-like I"/>
    <property type="match status" value="1"/>
</dbReference>
<reference evidence="9 10" key="1">
    <citation type="submission" date="2023-09" db="EMBL/GenBank/DDBJ databases">
        <title>Demequina sp. a novel bacteria isolated from Capsicum annuum.</title>
        <authorList>
            <person name="Humaira Z."/>
            <person name="Lee J."/>
            <person name="Cho D."/>
        </authorList>
    </citation>
    <scope>NUCLEOTIDE SEQUENCE [LARGE SCALE GENOMIC DNA]</scope>
    <source>
        <strain evidence="9 10">OYTSA14</strain>
    </source>
</reference>
<evidence type="ECO:0000256" key="4">
    <source>
        <dbReference type="ARBA" id="ARBA00022729"/>
    </source>
</evidence>
<dbReference type="PANTHER" id="PTHR34296">
    <property type="entry name" value="TRANSCRIPTIONAL ACTIVATOR PROTEIN MED"/>
    <property type="match status" value="1"/>
</dbReference>
<dbReference type="AlphaFoldDB" id="A0AA96F824"/>
<dbReference type="Proteomes" id="UP001304125">
    <property type="component" value="Chromosome"/>
</dbReference>
<evidence type="ECO:0000256" key="7">
    <source>
        <dbReference type="SAM" id="SignalP"/>
    </source>
</evidence>
<dbReference type="RefSeq" id="WP_313499851.1">
    <property type="nucleotide sequence ID" value="NZ_CP134879.1"/>
</dbReference>
<feature type="signal peptide" evidence="7">
    <location>
        <begin position="1"/>
        <end position="24"/>
    </location>
</feature>
<evidence type="ECO:0000256" key="1">
    <source>
        <dbReference type="ARBA" id="ARBA00004193"/>
    </source>
</evidence>
<comment type="subcellular location">
    <subcellularLocation>
        <location evidence="1">Cell membrane</location>
        <topology evidence="1">Lipid-anchor</topology>
    </subcellularLocation>
</comment>
<dbReference type="Pfam" id="PF02608">
    <property type="entry name" value="Bmp"/>
    <property type="match status" value="1"/>
</dbReference>
<keyword evidence="4 7" id="KW-0732">Signal</keyword>
<proteinExistence type="inferred from homology"/>
<dbReference type="InterPro" id="IPR028082">
    <property type="entry name" value="Peripla_BP_I"/>
</dbReference>
<name>A0AA96F824_9MICO</name>
<gene>
    <name evidence="9" type="ORF">RN606_03010</name>
</gene>
<accession>A0AA96F824</accession>
<dbReference type="EMBL" id="CP134879">
    <property type="protein sequence ID" value="WNM25132.1"/>
    <property type="molecule type" value="Genomic_DNA"/>
</dbReference>
<organism evidence="9 10">
    <name type="scientific">Demequina capsici</name>
    <dbReference type="NCBI Taxonomy" id="3075620"/>
    <lineage>
        <taxon>Bacteria</taxon>
        <taxon>Bacillati</taxon>
        <taxon>Actinomycetota</taxon>
        <taxon>Actinomycetes</taxon>
        <taxon>Micrococcales</taxon>
        <taxon>Demequinaceae</taxon>
        <taxon>Demequina</taxon>
    </lineage>
</organism>
<evidence type="ECO:0000256" key="2">
    <source>
        <dbReference type="ARBA" id="ARBA00008610"/>
    </source>
</evidence>
<dbReference type="CDD" id="cd06354">
    <property type="entry name" value="PBP1_PrnA-like"/>
    <property type="match status" value="1"/>
</dbReference>
<keyword evidence="10" id="KW-1185">Reference proteome</keyword>
<evidence type="ECO:0000256" key="5">
    <source>
        <dbReference type="ARBA" id="ARBA00023136"/>
    </source>
</evidence>
<dbReference type="GO" id="GO:0005886">
    <property type="term" value="C:plasma membrane"/>
    <property type="evidence" value="ECO:0007669"/>
    <property type="project" value="UniProtKB-SubCell"/>
</dbReference>
<sequence length="355" mass="35994">MKNTLRFGAVAAVGALALVACSSAPEETGATASDSAAATASYKACMVSDAGGFDDASFNQAGYEGLQTVAADLGIQYNSAQSTSDADYAPNIAAMIADGCDLTITVGFLLADATAEAAAANPDSDFAIIDNTYETPIDNVKPLTFETDEAAFLAGYGAAAATKTGIVATFGGMQIPTVTIFMDGFLDGVNYYNEQKGTSVQVLGWDGTNGSFADSFDDTTKGQSLSQGFIDQGADIIMPVAGPVGQGTLAAAKAAGAPGNIWVIGVDSDWTLTQGAVDPDYPSYVLTSVMKQMGPAVYQVVSEAAAGNYSADAYVGTLENDGVGLPGWAEGTLDDATLAEIDTIKAGIIDGSIAP</sequence>
<comment type="similarity">
    <text evidence="2">Belongs to the BMP lipoprotein family.</text>
</comment>
<feature type="domain" description="ABC transporter substrate-binding protein PnrA-like" evidence="8">
    <location>
        <begin position="45"/>
        <end position="326"/>
    </location>
</feature>
<keyword evidence="6" id="KW-0449">Lipoprotein</keyword>
<feature type="chain" id="PRO_5041635373" evidence="7">
    <location>
        <begin position="25"/>
        <end position="355"/>
    </location>
</feature>
<evidence type="ECO:0000256" key="6">
    <source>
        <dbReference type="ARBA" id="ARBA00023288"/>
    </source>
</evidence>
<evidence type="ECO:0000256" key="3">
    <source>
        <dbReference type="ARBA" id="ARBA00022475"/>
    </source>
</evidence>
<evidence type="ECO:0000259" key="8">
    <source>
        <dbReference type="Pfam" id="PF02608"/>
    </source>
</evidence>
<dbReference type="InterPro" id="IPR050957">
    <property type="entry name" value="BMP_lipoprotein"/>
</dbReference>
<dbReference type="Gene3D" id="3.40.50.2300">
    <property type="match status" value="2"/>
</dbReference>
<keyword evidence="5" id="KW-0472">Membrane</keyword>
<dbReference type="PROSITE" id="PS51257">
    <property type="entry name" value="PROKAR_LIPOPROTEIN"/>
    <property type="match status" value="1"/>
</dbReference>
<evidence type="ECO:0000313" key="10">
    <source>
        <dbReference type="Proteomes" id="UP001304125"/>
    </source>
</evidence>